<keyword evidence="4" id="KW-0456">Lyase</keyword>
<dbReference type="EMBL" id="CP041242">
    <property type="protein sequence ID" value="QDH71250.1"/>
    <property type="molecule type" value="Genomic_DNA"/>
</dbReference>
<comment type="pathway">
    <text evidence="1">Carbohydrate acid metabolism.</text>
</comment>
<evidence type="ECO:0000256" key="3">
    <source>
        <dbReference type="ARBA" id="ARBA00011233"/>
    </source>
</evidence>
<reference evidence="6 7" key="1">
    <citation type="submission" date="2019-06" db="EMBL/GenBank/DDBJ databases">
        <title>Lysobacter alkalisoli sp. nov. isolated from saline-alkali soil.</title>
        <authorList>
            <person name="Sun J.-Q."/>
            <person name="Xu L."/>
        </authorList>
    </citation>
    <scope>NUCLEOTIDE SEQUENCE [LARGE SCALE GENOMIC DNA]</scope>
    <source>
        <strain evidence="6 7">SJ-36</strain>
    </source>
</reference>
<dbReference type="InterPro" id="IPR000887">
    <property type="entry name" value="Aldlse_KDPG_KHG"/>
</dbReference>
<dbReference type="GO" id="GO:0016829">
    <property type="term" value="F:lyase activity"/>
    <property type="evidence" value="ECO:0007669"/>
    <property type="project" value="UniProtKB-KW"/>
</dbReference>
<dbReference type="Proteomes" id="UP000317199">
    <property type="component" value="Chromosome"/>
</dbReference>
<dbReference type="PROSITE" id="PS00160">
    <property type="entry name" value="ALDOLASE_KDPG_KHG_2"/>
    <property type="match status" value="1"/>
</dbReference>
<dbReference type="InterPro" id="IPR031338">
    <property type="entry name" value="KDPG/KHG_AS_2"/>
</dbReference>
<evidence type="ECO:0000256" key="5">
    <source>
        <dbReference type="ARBA" id="ARBA00023277"/>
    </source>
</evidence>
<keyword evidence="7" id="KW-1185">Reference proteome</keyword>
<proteinExistence type="inferred from homology"/>
<dbReference type="CDD" id="cd00452">
    <property type="entry name" value="KDPG_aldolase"/>
    <property type="match status" value="1"/>
</dbReference>
<dbReference type="RefSeq" id="WP_141624582.1">
    <property type="nucleotide sequence ID" value="NZ_CP041242.1"/>
</dbReference>
<dbReference type="NCBIfam" id="NF006600">
    <property type="entry name" value="PRK09140.1"/>
    <property type="match status" value="1"/>
</dbReference>
<evidence type="ECO:0000313" key="6">
    <source>
        <dbReference type="EMBL" id="QDH71250.1"/>
    </source>
</evidence>
<comment type="similarity">
    <text evidence="2">Belongs to the KHG/KDPG aldolase family.</text>
</comment>
<evidence type="ECO:0000256" key="1">
    <source>
        <dbReference type="ARBA" id="ARBA00004761"/>
    </source>
</evidence>
<evidence type="ECO:0000256" key="2">
    <source>
        <dbReference type="ARBA" id="ARBA00006906"/>
    </source>
</evidence>
<evidence type="ECO:0000313" key="7">
    <source>
        <dbReference type="Proteomes" id="UP000317199"/>
    </source>
</evidence>
<evidence type="ECO:0000256" key="4">
    <source>
        <dbReference type="ARBA" id="ARBA00023239"/>
    </source>
</evidence>
<dbReference type="KEGG" id="lyj:FKV23_14970"/>
<dbReference type="SUPFAM" id="SSF51569">
    <property type="entry name" value="Aldolase"/>
    <property type="match status" value="1"/>
</dbReference>
<comment type="subunit">
    <text evidence="3">Homotrimer.</text>
</comment>
<dbReference type="OrthoDB" id="8590323at2"/>
<gene>
    <name evidence="6" type="ORF">FKV23_14970</name>
</gene>
<sequence>MDALTTPFHLPLIAILRGIAPSEVLAHVGTLVDEGYDAIEIPTNSPDWSRSVALAAHEFGARATIGAGTILTTADADALLAAGGRLAVTPNTRPAVIRHAVERNLLVAAGFATASEAFDALEAGAQMLKLFPASVYGPTMVRALRSVLPSVPLFAVGGVTPDTLPGFLSAGCQGAGIGSELYKPGQSVEITRAQARRFRQAYLDHAA</sequence>
<name>A0A514BV45_9GAMM</name>
<accession>A0A514BV45</accession>
<dbReference type="PANTHER" id="PTHR30246">
    <property type="entry name" value="2-KETO-3-DEOXY-6-PHOSPHOGLUCONATE ALDOLASE"/>
    <property type="match status" value="1"/>
</dbReference>
<keyword evidence="5" id="KW-0119">Carbohydrate metabolism</keyword>
<protein>
    <submittedName>
        <fullName evidence="6">2-dehydro-3-deoxy-6-phosphogalactonate aldolase</fullName>
    </submittedName>
</protein>
<organism evidence="6 7">
    <name type="scientific">Marilutibacter alkalisoli</name>
    <dbReference type="NCBI Taxonomy" id="2591633"/>
    <lineage>
        <taxon>Bacteria</taxon>
        <taxon>Pseudomonadati</taxon>
        <taxon>Pseudomonadota</taxon>
        <taxon>Gammaproteobacteria</taxon>
        <taxon>Lysobacterales</taxon>
        <taxon>Lysobacteraceae</taxon>
        <taxon>Marilutibacter</taxon>
    </lineage>
</organism>
<dbReference type="AlphaFoldDB" id="A0A514BV45"/>
<dbReference type="Gene3D" id="3.20.20.70">
    <property type="entry name" value="Aldolase class I"/>
    <property type="match status" value="1"/>
</dbReference>
<dbReference type="PANTHER" id="PTHR30246:SF1">
    <property type="entry name" value="2-DEHYDRO-3-DEOXY-6-PHOSPHOGALACTONATE ALDOLASE-RELATED"/>
    <property type="match status" value="1"/>
</dbReference>
<dbReference type="InterPro" id="IPR013785">
    <property type="entry name" value="Aldolase_TIM"/>
</dbReference>
<dbReference type="Pfam" id="PF01081">
    <property type="entry name" value="Aldolase"/>
    <property type="match status" value="1"/>
</dbReference>